<dbReference type="EMBL" id="MWPZ01000017">
    <property type="protein sequence ID" value="TIC89451.1"/>
    <property type="molecule type" value="Genomic_DNA"/>
</dbReference>
<proteinExistence type="predicted"/>
<comment type="caution">
    <text evidence="2">The sequence shown here is derived from an EMBL/GenBank/DDBJ whole genome shotgun (WGS) entry which is preliminary data.</text>
</comment>
<name>A0A4T0VCH2_9PEZI</name>
<evidence type="ECO:0000256" key="1">
    <source>
        <dbReference type="SAM" id="MobiDB-lite"/>
    </source>
</evidence>
<dbReference type="Proteomes" id="UP000305883">
    <property type="component" value="Unassembled WGS sequence"/>
</dbReference>
<dbReference type="AlphaFoldDB" id="A0A4T0VCH2"/>
<reference evidence="2 3" key="1">
    <citation type="journal article" date="2019" name="Genome Biol. Evol.">
        <title>Genomic Plasticity Mediated by Transposable Elements in the Plant Pathogenic Fungus Colletotrichum higginsianum.</title>
        <authorList>
            <person name="Tsushima A."/>
            <person name="Gan P."/>
            <person name="Kumakura N."/>
            <person name="Narusaka M."/>
            <person name="Takano Y."/>
            <person name="Narusaka Y."/>
            <person name="Shirasu K."/>
        </authorList>
    </citation>
    <scope>NUCLEOTIDE SEQUENCE [LARGE SCALE GENOMIC DNA]</scope>
    <source>
        <strain evidence="2 3">MAFF305635-RFP</strain>
    </source>
</reference>
<evidence type="ECO:0000313" key="3">
    <source>
        <dbReference type="Proteomes" id="UP000305883"/>
    </source>
</evidence>
<feature type="region of interest" description="Disordered" evidence="1">
    <location>
        <begin position="65"/>
        <end position="123"/>
    </location>
</feature>
<protein>
    <submittedName>
        <fullName evidence="2">Uncharacterized protein</fullName>
    </submittedName>
</protein>
<accession>A0A4T0VCH2</accession>
<sequence>MMLLSPPAKAIAAGNHMTEVELGASTAASATLPSIDLTSCGTAEALIALGSPYMSPMVAPSPNEIVDDVMYPEGNRTGPSSTSATPPLPSMPQGSRMTFRRRPPERHFGRVASASTKGLRVGSPAHAGRHLAACRMSAGSHSHVG</sequence>
<gene>
    <name evidence="2" type="ORF">CH35J_012894</name>
</gene>
<evidence type="ECO:0000313" key="2">
    <source>
        <dbReference type="EMBL" id="TIC89451.1"/>
    </source>
</evidence>
<organism evidence="2 3">
    <name type="scientific">Colletotrichum higginsianum</name>
    <dbReference type="NCBI Taxonomy" id="80884"/>
    <lineage>
        <taxon>Eukaryota</taxon>
        <taxon>Fungi</taxon>
        <taxon>Dikarya</taxon>
        <taxon>Ascomycota</taxon>
        <taxon>Pezizomycotina</taxon>
        <taxon>Sordariomycetes</taxon>
        <taxon>Hypocreomycetidae</taxon>
        <taxon>Glomerellales</taxon>
        <taxon>Glomerellaceae</taxon>
        <taxon>Colletotrichum</taxon>
        <taxon>Colletotrichum destructivum species complex</taxon>
    </lineage>
</organism>